<organism evidence="2 3">
    <name type="scientific">Parelaphostrongylus tenuis</name>
    <name type="common">Meningeal worm</name>
    <dbReference type="NCBI Taxonomy" id="148309"/>
    <lineage>
        <taxon>Eukaryota</taxon>
        <taxon>Metazoa</taxon>
        <taxon>Ecdysozoa</taxon>
        <taxon>Nematoda</taxon>
        <taxon>Chromadorea</taxon>
        <taxon>Rhabditida</taxon>
        <taxon>Rhabditina</taxon>
        <taxon>Rhabditomorpha</taxon>
        <taxon>Strongyloidea</taxon>
        <taxon>Metastrongylidae</taxon>
        <taxon>Parelaphostrongylus</taxon>
    </lineage>
</organism>
<protein>
    <submittedName>
        <fullName evidence="2">Uncharacterized protein</fullName>
    </submittedName>
</protein>
<reference evidence="2" key="1">
    <citation type="submission" date="2021-06" db="EMBL/GenBank/DDBJ databases">
        <title>Parelaphostrongylus tenuis whole genome reference sequence.</title>
        <authorList>
            <person name="Garwood T.J."/>
            <person name="Larsen P.A."/>
            <person name="Fountain-Jones N.M."/>
            <person name="Garbe J.R."/>
            <person name="Macchietto M.G."/>
            <person name="Kania S.A."/>
            <person name="Gerhold R.W."/>
            <person name="Richards J.E."/>
            <person name="Wolf T.M."/>
        </authorList>
    </citation>
    <scope>NUCLEOTIDE SEQUENCE</scope>
    <source>
        <strain evidence="2">MNPRO001-30</strain>
        <tissue evidence="2">Meninges</tissue>
    </source>
</reference>
<keyword evidence="1" id="KW-0812">Transmembrane</keyword>
<evidence type="ECO:0000313" key="2">
    <source>
        <dbReference type="EMBL" id="KAJ1370498.1"/>
    </source>
</evidence>
<evidence type="ECO:0000313" key="3">
    <source>
        <dbReference type="Proteomes" id="UP001196413"/>
    </source>
</evidence>
<keyword evidence="1" id="KW-1133">Transmembrane helix</keyword>
<dbReference type="EMBL" id="JAHQIW010006786">
    <property type="protein sequence ID" value="KAJ1370498.1"/>
    <property type="molecule type" value="Genomic_DNA"/>
</dbReference>
<feature type="transmembrane region" description="Helical" evidence="1">
    <location>
        <begin position="7"/>
        <end position="27"/>
    </location>
</feature>
<proteinExistence type="predicted"/>
<gene>
    <name evidence="2" type="ORF">KIN20_032228</name>
</gene>
<accession>A0AAD5R6A6</accession>
<keyword evidence="3" id="KW-1185">Reference proteome</keyword>
<evidence type="ECO:0000256" key="1">
    <source>
        <dbReference type="SAM" id="Phobius"/>
    </source>
</evidence>
<keyword evidence="1" id="KW-0472">Membrane</keyword>
<sequence>MIDYADTLLSAIGIVLEFICLSLSVVFDVLHWGETNSAVMAEGCISDCHRVCHISIRLAVDAARGGRQDYTT</sequence>
<dbReference type="AlphaFoldDB" id="A0AAD5R6A6"/>
<dbReference type="Proteomes" id="UP001196413">
    <property type="component" value="Unassembled WGS sequence"/>
</dbReference>
<name>A0AAD5R6A6_PARTN</name>
<comment type="caution">
    <text evidence="2">The sequence shown here is derived from an EMBL/GenBank/DDBJ whole genome shotgun (WGS) entry which is preliminary data.</text>
</comment>